<organism evidence="2 3">
    <name type="scientific">Mytilus edulis</name>
    <name type="common">Blue mussel</name>
    <dbReference type="NCBI Taxonomy" id="6550"/>
    <lineage>
        <taxon>Eukaryota</taxon>
        <taxon>Metazoa</taxon>
        <taxon>Spiralia</taxon>
        <taxon>Lophotrochozoa</taxon>
        <taxon>Mollusca</taxon>
        <taxon>Bivalvia</taxon>
        <taxon>Autobranchia</taxon>
        <taxon>Pteriomorphia</taxon>
        <taxon>Mytilida</taxon>
        <taxon>Mytiloidea</taxon>
        <taxon>Mytilidae</taxon>
        <taxon>Mytilinae</taxon>
        <taxon>Mytilus</taxon>
    </lineage>
</organism>
<dbReference type="SUPFAM" id="SSF49785">
    <property type="entry name" value="Galactose-binding domain-like"/>
    <property type="match status" value="1"/>
</dbReference>
<dbReference type="Gene3D" id="2.60.120.260">
    <property type="entry name" value="Galactose-binding domain-like"/>
    <property type="match status" value="1"/>
</dbReference>
<reference evidence="2" key="1">
    <citation type="submission" date="2021-03" db="EMBL/GenBank/DDBJ databases">
        <authorList>
            <person name="Bekaert M."/>
        </authorList>
    </citation>
    <scope>NUCLEOTIDE SEQUENCE</scope>
</reference>
<protein>
    <submittedName>
        <fullName evidence="2">Uncharacterized protein</fullName>
    </submittedName>
</protein>
<dbReference type="Pfam" id="PF22633">
    <property type="entry name" value="F5_F8_type_C_2"/>
    <property type="match status" value="1"/>
</dbReference>
<evidence type="ECO:0000313" key="2">
    <source>
        <dbReference type="EMBL" id="CAG2199717.1"/>
    </source>
</evidence>
<comment type="caution">
    <text evidence="2">The sequence shown here is derived from an EMBL/GenBank/DDBJ whole genome shotgun (WGS) entry which is preliminary data.</text>
</comment>
<dbReference type="InterPro" id="IPR008979">
    <property type="entry name" value="Galactose-bd-like_sf"/>
</dbReference>
<keyword evidence="3" id="KW-1185">Reference proteome</keyword>
<keyword evidence="1" id="KW-1133">Transmembrane helix</keyword>
<evidence type="ECO:0000313" key="3">
    <source>
        <dbReference type="Proteomes" id="UP000683360"/>
    </source>
</evidence>
<gene>
    <name evidence="2" type="ORF">MEDL_14289</name>
</gene>
<dbReference type="PANTHER" id="PTHR45713:SF6">
    <property type="entry name" value="F5_8 TYPE C DOMAIN-CONTAINING PROTEIN"/>
    <property type="match status" value="1"/>
</dbReference>
<dbReference type="OrthoDB" id="547680at2759"/>
<name>A0A8S3QXU6_MYTED</name>
<keyword evidence="1" id="KW-0812">Transmembrane</keyword>
<proteinExistence type="predicted"/>
<feature type="transmembrane region" description="Helical" evidence="1">
    <location>
        <begin position="441"/>
        <end position="466"/>
    </location>
</feature>
<dbReference type="AlphaFoldDB" id="A0A8S3QXU6"/>
<dbReference type="Proteomes" id="UP000683360">
    <property type="component" value="Unassembled WGS sequence"/>
</dbReference>
<dbReference type="PANTHER" id="PTHR45713">
    <property type="entry name" value="FTP DOMAIN-CONTAINING PROTEIN"/>
    <property type="match status" value="1"/>
</dbReference>
<dbReference type="InterPro" id="IPR051941">
    <property type="entry name" value="BG_Antigen-Binding_Lectin"/>
</dbReference>
<dbReference type="EMBL" id="CAJPWZ010000722">
    <property type="protein sequence ID" value="CAG2199717.1"/>
    <property type="molecule type" value="Genomic_DNA"/>
</dbReference>
<sequence length="472" mass="51086">MTSACVTVSYVGYVTCLLCNVALHRPTTSTSMYSYNNTLNGNACNAVDGWNTTNFCSGSCYHSHRDDPHPSVTVDLGDIYDIQNVGFALREDNLQFEHYTKLSNFKIYVGNETNNLSEVCGVYPGVPTNEDIGKGILVSCSALARYVMVKKSSANLQFCEMNVIEPPQSWYCRDLRLDVNGSNTCTQNFSIESTTNEVSLKPTTIMDSSETTINIVSSIQTTDDTSPESTFPEISQELVTIEVSAVNTKVSEIPPEVSAITTEMLAVTPEVSTVTIGVSAVTTEASTVTTEASAITTEASTETTKISAVTTEVSAVTTEASAVTTEASAETTEASAITTEVSPVTTDVSAETTTNEMYLEVTTMITQTGDVTRGAIITQSTMYAQNTSTRCVCPCLQEKSELELTNYVNMLIDQIKIDVKETVIAKSRRTSAPDHRRSSKVIGFVGIIVIVLPVLFFVVFDVVNFIKFHSGK</sequence>
<accession>A0A8S3QXU6</accession>
<keyword evidence="1" id="KW-0472">Membrane</keyword>
<evidence type="ECO:0000256" key="1">
    <source>
        <dbReference type="SAM" id="Phobius"/>
    </source>
</evidence>